<dbReference type="InterPro" id="IPR001494">
    <property type="entry name" value="Importin-beta_N"/>
</dbReference>
<keyword evidence="6" id="KW-0539">Nucleus</keyword>
<dbReference type="GO" id="GO:0005829">
    <property type="term" value="C:cytosol"/>
    <property type="evidence" value="ECO:0007669"/>
    <property type="project" value="TreeGrafter"/>
</dbReference>
<dbReference type="SUPFAM" id="SSF48371">
    <property type="entry name" value="ARM repeat"/>
    <property type="match status" value="1"/>
</dbReference>
<evidence type="ECO:0000259" key="7">
    <source>
        <dbReference type="PROSITE" id="PS50166"/>
    </source>
</evidence>
<dbReference type="PANTHER" id="PTHR10997:SF18">
    <property type="entry name" value="D-IMPORTIN 7_RANBP7"/>
    <property type="match status" value="1"/>
</dbReference>
<dbReference type="EMBL" id="JACBPP010000001">
    <property type="protein sequence ID" value="KAF8005223.1"/>
    <property type="molecule type" value="Genomic_DNA"/>
</dbReference>
<evidence type="ECO:0000256" key="5">
    <source>
        <dbReference type="ARBA" id="ARBA00022927"/>
    </source>
</evidence>
<evidence type="ECO:0000256" key="6">
    <source>
        <dbReference type="ARBA" id="ARBA00023242"/>
    </source>
</evidence>
<dbReference type="Gene3D" id="1.25.10.10">
    <property type="entry name" value="Leucine-rich Repeat Variant"/>
    <property type="match status" value="1"/>
</dbReference>
<evidence type="ECO:0000256" key="4">
    <source>
        <dbReference type="ARBA" id="ARBA00022490"/>
    </source>
</evidence>
<dbReference type="OrthoDB" id="760868at2759"/>
<comment type="caution">
    <text evidence="8">The sequence shown here is derived from an EMBL/GenBank/DDBJ whole genome shotgun (WGS) entry which is preliminary data.</text>
</comment>
<dbReference type="AlphaFoldDB" id="A0A8H7GXG9"/>
<dbReference type="InterPro" id="IPR011989">
    <property type="entry name" value="ARM-like"/>
</dbReference>
<evidence type="ECO:0000313" key="8">
    <source>
        <dbReference type="EMBL" id="KAF8005223.1"/>
    </source>
</evidence>
<evidence type="ECO:0000256" key="1">
    <source>
        <dbReference type="ARBA" id="ARBA00004123"/>
    </source>
</evidence>
<sequence>MDPHALYQCFAGTLEVSLAVRENAERELQQLAQQPGFLGACLDIIGANEVSPGCKKAAAVYFKNQMVRYWTRDGDKIDAGERPVILGRFVSVLAAVDFTTKYQLLPVFRTLVSAEYPDGWPALLPEIGDLLQKHDDLSSMYTGVTCFTEVCRSYRYVENKLRENQLDPIIVQVFPHLLDVGNAILQGEITETTADLLKQILKAYKFVTYFDLPRVLQLQAELGKWGDFHCLVVALTPPSYVLQPLAELERAQTQIAKCYKWAVANMERLFRRYGSRDLSLKRKLELFRAMFAAEIMPHVMQIFLSIIEQYCAGERWFPNPAMYHLLDFLSHAVTQKELWQILQPCYASLVEHLVYPLLCPSEETLELFETDPADYINTKLDNFDECEPDIAALGFLVTLILKRKKHTAPSIVEFAVGQISSLSQQPDLLSVAIKKDGALRLIGGISHILTPQALPYATQMEPFVAQYVLPCLASKHEFLRARALDVCAKFADLQLQDVSTKQALYQGILEAFTADAEAVSLPVMLQSALAVQAYMSHGDFCQILGTIIVPTMSKLLELSGEIDNEAVSVVMQECVENFAPQLQPFGVDLMQNLVTQFMRLAVEIYDAGNQLDPVEYDADAGDALSDKITAALGLLNTMITVLLSFENSKAVCIQLEETFLPAIAYVLEHGMDDFIAEVGELIENSIFLLRAVSPLMWTHFARLADSFTQGVALMYAEDMVPCLKNYAVFGAAHLAENHAYTEKYVQIVSFVLTGDDEPDYSDITLACELGQTLILALQQNALLVIPQLAKIILPVLAQNQVDAAHTTYDTVMVNAVGFVVACLMYDTAATVQLLQQTQYLATFFELWLAFVPKPKRVYDVKLLILGFVRLGNSPEVAAVVPSFTAHVGKALAALFRELPRALKNLEKQRTEFDSGEYRDSVFGGDFDDFDDFDDEVYDSEGEDPDAATDKYQKFLSEESNKFLEAEADEKDAVFEDVLGATPLDSIDPVVVFKDFSANLQTNNTALYNAIFENVDDDDRQVFVEVFKAS</sequence>
<protein>
    <recommendedName>
        <fullName evidence="7">Importin N-terminal domain-containing protein</fullName>
    </recommendedName>
</protein>
<evidence type="ECO:0000256" key="3">
    <source>
        <dbReference type="ARBA" id="ARBA00022448"/>
    </source>
</evidence>
<dbReference type="SMART" id="SM00913">
    <property type="entry name" value="IBN_N"/>
    <property type="match status" value="1"/>
</dbReference>
<proteinExistence type="predicted"/>
<dbReference type="GO" id="GO:0005635">
    <property type="term" value="C:nuclear envelope"/>
    <property type="evidence" value="ECO:0007669"/>
    <property type="project" value="TreeGrafter"/>
</dbReference>
<keyword evidence="9" id="KW-1185">Reference proteome</keyword>
<dbReference type="GO" id="GO:0006606">
    <property type="term" value="P:protein import into nucleus"/>
    <property type="evidence" value="ECO:0007669"/>
    <property type="project" value="TreeGrafter"/>
</dbReference>
<dbReference type="Proteomes" id="UP000649328">
    <property type="component" value="Unassembled WGS sequence"/>
</dbReference>
<organism evidence="8 9">
    <name type="scientific">Metschnikowia pulcherrima</name>
    <dbReference type="NCBI Taxonomy" id="27326"/>
    <lineage>
        <taxon>Eukaryota</taxon>
        <taxon>Fungi</taxon>
        <taxon>Dikarya</taxon>
        <taxon>Ascomycota</taxon>
        <taxon>Saccharomycotina</taxon>
        <taxon>Pichiomycetes</taxon>
        <taxon>Metschnikowiaceae</taxon>
        <taxon>Metschnikowia</taxon>
    </lineage>
</organism>
<dbReference type="PROSITE" id="PS50166">
    <property type="entry name" value="IMPORTIN_B_NT"/>
    <property type="match status" value="1"/>
</dbReference>
<keyword evidence="5" id="KW-0653">Protein transport</keyword>
<keyword evidence="4" id="KW-0963">Cytoplasm</keyword>
<evidence type="ECO:0000256" key="2">
    <source>
        <dbReference type="ARBA" id="ARBA00004496"/>
    </source>
</evidence>
<name>A0A8H7GXG9_9ASCO</name>
<accession>A0A8H7GXG9</accession>
<gene>
    <name evidence="8" type="ORF">HF325_000680</name>
</gene>
<dbReference type="Pfam" id="PF03810">
    <property type="entry name" value="IBN_N"/>
    <property type="match status" value="1"/>
</dbReference>
<reference evidence="8" key="1">
    <citation type="submission" date="2020-10" db="EMBL/GenBank/DDBJ databases">
        <title>The Whole-Genome Sequence of Metschnikowia persimmonesis, a Novel Endophytic Yeast Species Isolated from Medicinal Plant Diospyros kaki Thumb.</title>
        <authorList>
            <person name="Rahmat E."/>
            <person name="Kang Y."/>
        </authorList>
    </citation>
    <scope>NUCLEOTIDE SEQUENCE</scope>
    <source>
        <strain evidence="8">KIOM G15050</strain>
    </source>
</reference>
<keyword evidence="3" id="KW-0813">Transport</keyword>
<dbReference type="PANTHER" id="PTHR10997">
    <property type="entry name" value="IMPORTIN-7, 8, 11"/>
    <property type="match status" value="1"/>
</dbReference>
<feature type="domain" description="Importin N-terminal" evidence="7">
    <location>
        <begin position="24"/>
        <end position="95"/>
    </location>
</feature>
<dbReference type="InterPro" id="IPR016024">
    <property type="entry name" value="ARM-type_fold"/>
</dbReference>
<evidence type="ECO:0000313" key="9">
    <source>
        <dbReference type="Proteomes" id="UP000649328"/>
    </source>
</evidence>
<comment type="subcellular location">
    <subcellularLocation>
        <location evidence="2">Cytoplasm</location>
    </subcellularLocation>
    <subcellularLocation>
        <location evidence="1">Nucleus</location>
    </subcellularLocation>
</comment>
<dbReference type="GO" id="GO:0031267">
    <property type="term" value="F:small GTPase binding"/>
    <property type="evidence" value="ECO:0007669"/>
    <property type="project" value="InterPro"/>
</dbReference>